<accession>A0A1J4TY56</accession>
<protein>
    <recommendedName>
        <fullName evidence="3">Antitoxin</fullName>
    </recommendedName>
</protein>
<evidence type="ECO:0008006" key="3">
    <source>
        <dbReference type="Google" id="ProtNLM"/>
    </source>
</evidence>
<proteinExistence type="predicted"/>
<gene>
    <name evidence="1" type="ORF">AUJ73_00730</name>
</gene>
<name>A0A1J4TY56_9BACT</name>
<comment type="caution">
    <text evidence="1">The sequence shown here is derived from an EMBL/GenBank/DDBJ whole genome shotgun (WGS) entry which is preliminary data.</text>
</comment>
<dbReference type="EMBL" id="MNUY01000011">
    <property type="protein sequence ID" value="OIO15366.1"/>
    <property type="molecule type" value="Genomic_DNA"/>
</dbReference>
<reference evidence="1 2" key="1">
    <citation type="journal article" date="2016" name="Environ. Microbiol.">
        <title>Genomic resolution of a cold subsurface aquifer community provides metabolic insights for novel microbes adapted to high CO concentrations.</title>
        <authorList>
            <person name="Probst A.J."/>
            <person name="Castelle C.J."/>
            <person name="Singh A."/>
            <person name="Brown C.T."/>
            <person name="Anantharaman K."/>
            <person name="Sharon I."/>
            <person name="Hug L.A."/>
            <person name="Burstein D."/>
            <person name="Emerson J.B."/>
            <person name="Thomas B.C."/>
            <person name="Banfield J.F."/>
        </authorList>
    </citation>
    <scope>NUCLEOTIDE SEQUENCE [LARGE SCALE GENOMIC DNA]</scope>
    <source>
        <strain evidence="1">CG1_02_37_22</strain>
    </source>
</reference>
<sequence length="86" mass="9748">MDTNLNNIIPITDLRRRFGEITENLAEIEGIILTKGGQPFAILKAVPSAKKKILVKAKGAWKGTRLDKDDLWKEVFKRKSRTNLTI</sequence>
<dbReference type="STRING" id="1805209.AUJ73_00730"/>
<dbReference type="AlphaFoldDB" id="A0A1J4TY56"/>
<evidence type="ECO:0000313" key="1">
    <source>
        <dbReference type="EMBL" id="OIO15366.1"/>
    </source>
</evidence>
<organism evidence="1 2">
    <name type="scientific">Candidatus Gottesmanbacteria bacterium CG1_02_37_22</name>
    <dbReference type="NCBI Taxonomy" id="1805209"/>
    <lineage>
        <taxon>Bacteria</taxon>
        <taxon>Candidatus Gottesmaniibacteriota</taxon>
    </lineage>
</organism>
<evidence type="ECO:0000313" key="2">
    <source>
        <dbReference type="Proteomes" id="UP000183120"/>
    </source>
</evidence>
<dbReference type="Proteomes" id="UP000183120">
    <property type="component" value="Unassembled WGS sequence"/>
</dbReference>